<dbReference type="Proteomes" id="UP000314986">
    <property type="component" value="Unassembled WGS sequence"/>
</dbReference>
<evidence type="ECO:0000256" key="1">
    <source>
        <dbReference type="ARBA" id="ARBA00005429"/>
    </source>
</evidence>
<dbReference type="GO" id="GO:0005525">
    <property type="term" value="F:GTP binding"/>
    <property type="evidence" value="ECO:0007669"/>
    <property type="project" value="UniProtKB-KW"/>
</dbReference>
<reference evidence="6" key="5">
    <citation type="submission" date="2025-09" db="UniProtKB">
        <authorList>
            <consortium name="Ensembl"/>
        </authorList>
    </citation>
    <scope>IDENTIFICATION</scope>
</reference>
<keyword evidence="7" id="KW-1185">Reference proteome</keyword>
<keyword evidence="2" id="KW-0547">Nucleotide-binding</keyword>
<organism evidence="6 7">
    <name type="scientific">Callorhinchus milii</name>
    <name type="common">Ghost shark</name>
    <dbReference type="NCBI Taxonomy" id="7868"/>
    <lineage>
        <taxon>Eukaryota</taxon>
        <taxon>Metazoa</taxon>
        <taxon>Chordata</taxon>
        <taxon>Craniata</taxon>
        <taxon>Vertebrata</taxon>
        <taxon>Chondrichthyes</taxon>
        <taxon>Holocephali</taxon>
        <taxon>Chimaeriformes</taxon>
        <taxon>Callorhinchidae</taxon>
        <taxon>Callorhinchus</taxon>
    </lineage>
</organism>
<dbReference type="Pfam" id="PF05049">
    <property type="entry name" value="IIGP"/>
    <property type="match status" value="1"/>
</dbReference>
<evidence type="ECO:0000256" key="3">
    <source>
        <dbReference type="ARBA" id="ARBA00022801"/>
    </source>
</evidence>
<evidence type="ECO:0000313" key="7">
    <source>
        <dbReference type="Proteomes" id="UP000314986"/>
    </source>
</evidence>
<proteinExistence type="inferred from homology"/>
<evidence type="ECO:0000313" key="6">
    <source>
        <dbReference type="Ensembl" id="ENSCMIP00000042394.1"/>
    </source>
</evidence>
<dbReference type="FunFam" id="3.40.50.300:FF:000541">
    <property type="entry name" value="Immunity related GTPase M"/>
    <property type="match status" value="1"/>
</dbReference>
<dbReference type="InterPro" id="IPR030385">
    <property type="entry name" value="G_IRG_dom"/>
</dbReference>
<accession>A0A4W3JG04</accession>
<reference evidence="7" key="1">
    <citation type="journal article" date="2006" name="Science">
        <title>Ancient noncoding elements conserved in the human genome.</title>
        <authorList>
            <person name="Venkatesh B."/>
            <person name="Kirkness E.F."/>
            <person name="Loh Y.H."/>
            <person name="Halpern A.L."/>
            <person name="Lee A.P."/>
            <person name="Johnson J."/>
            <person name="Dandona N."/>
            <person name="Viswanathan L.D."/>
            <person name="Tay A."/>
            <person name="Venter J.C."/>
            <person name="Strausberg R.L."/>
            <person name="Brenner S."/>
        </authorList>
    </citation>
    <scope>NUCLEOTIDE SEQUENCE [LARGE SCALE GENOMIC DNA]</scope>
</reference>
<reference evidence="7" key="2">
    <citation type="journal article" date="2007" name="PLoS Biol.">
        <title>Survey sequencing and comparative analysis of the elephant shark (Callorhinchus milii) genome.</title>
        <authorList>
            <person name="Venkatesh B."/>
            <person name="Kirkness E.F."/>
            <person name="Loh Y.H."/>
            <person name="Halpern A.L."/>
            <person name="Lee A.P."/>
            <person name="Johnson J."/>
            <person name="Dandona N."/>
            <person name="Viswanathan L.D."/>
            <person name="Tay A."/>
            <person name="Venter J.C."/>
            <person name="Strausberg R.L."/>
            <person name="Brenner S."/>
        </authorList>
    </citation>
    <scope>NUCLEOTIDE SEQUENCE [LARGE SCALE GENOMIC DNA]</scope>
</reference>
<dbReference type="InParanoid" id="A0A4W3JG04"/>
<evidence type="ECO:0000259" key="5">
    <source>
        <dbReference type="PROSITE" id="PS51716"/>
    </source>
</evidence>
<dbReference type="PANTHER" id="PTHR32341:SF17">
    <property type="entry name" value="IRG-TYPE G DOMAIN-CONTAINING PROTEIN"/>
    <property type="match status" value="1"/>
</dbReference>
<comment type="similarity">
    <text evidence="1">Belongs to the TRAFAC class dynamin-like GTPase superfamily. IRG family.</text>
</comment>
<evidence type="ECO:0000256" key="4">
    <source>
        <dbReference type="ARBA" id="ARBA00023134"/>
    </source>
</evidence>
<dbReference type="SUPFAM" id="SSF52540">
    <property type="entry name" value="P-loop containing nucleoside triphosphate hydrolases"/>
    <property type="match status" value="1"/>
</dbReference>
<feature type="domain" description="IRG-type G" evidence="5">
    <location>
        <begin position="44"/>
        <end position="225"/>
    </location>
</feature>
<dbReference type="OMA" id="MFKGMIW"/>
<reference evidence="6" key="4">
    <citation type="submission" date="2025-08" db="UniProtKB">
        <authorList>
            <consortium name="Ensembl"/>
        </authorList>
    </citation>
    <scope>IDENTIFICATION</scope>
</reference>
<dbReference type="Gene3D" id="3.40.50.300">
    <property type="entry name" value="P-loop containing nucleotide triphosphate hydrolases"/>
    <property type="match status" value="1"/>
</dbReference>
<dbReference type="InterPro" id="IPR027417">
    <property type="entry name" value="P-loop_NTPase"/>
</dbReference>
<protein>
    <submittedName>
        <fullName evidence="6">Interferon-inducible GTPase 5-like</fullName>
    </submittedName>
</protein>
<dbReference type="InterPro" id="IPR051515">
    <property type="entry name" value="IRG"/>
</dbReference>
<evidence type="ECO:0000256" key="2">
    <source>
        <dbReference type="ARBA" id="ARBA00022741"/>
    </source>
</evidence>
<keyword evidence="3" id="KW-0378">Hydrolase</keyword>
<dbReference type="Ensembl" id="ENSCMIT00000043007.1">
    <property type="protein sequence ID" value="ENSCMIP00000042394.1"/>
    <property type="gene ID" value="ENSCMIG00000017625.1"/>
</dbReference>
<keyword evidence="4" id="KW-0342">GTP-binding</keyword>
<dbReference type="PANTHER" id="PTHR32341">
    <property type="entry name" value="INTERFERON-INDUCIBLE GTPASE"/>
    <property type="match status" value="1"/>
</dbReference>
<name>A0A4W3JG04_CALMI</name>
<dbReference type="GeneTree" id="ENSGT00950000183007"/>
<reference evidence="7" key="3">
    <citation type="journal article" date="2014" name="Nature">
        <title>Elephant shark genome provides unique insights into gnathostome evolution.</title>
        <authorList>
            <consortium name="International Elephant Shark Genome Sequencing Consortium"/>
            <person name="Venkatesh B."/>
            <person name="Lee A.P."/>
            <person name="Ravi V."/>
            <person name="Maurya A.K."/>
            <person name="Lian M.M."/>
            <person name="Swann J.B."/>
            <person name="Ohta Y."/>
            <person name="Flajnik M.F."/>
            <person name="Sutoh Y."/>
            <person name="Kasahara M."/>
            <person name="Hoon S."/>
            <person name="Gangu V."/>
            <person name="Roy S.W."/>
            <person name="Irimia M."/>
            <person name="Korzh V."/>
            <person name="Kondrychyn I."/>
            <person name="Lim Z.W."/>
            <person name="Tay B.H."/>
            <person name="Tohari S."/>
            <person name="Kong K.W."/>
            <person name="Ho S."/>
            <person name="Lorente-Galdos B."/>
            <person name="Quilez J."/>
            <person name="Marques-Bonet T."/>
            <person name="Raney B.J."/>
            <person name="Ingham P.W."/>
            <person name="Tay A."/>
            <person name="Hillier L.W."/>
            <person name="Minx P."/>
            <person name="Boehm T."/>
            <person name="Wilson R.K."/>
            <person name="Brenner S."/>
            <person name="Warren W.C."/>
        </authorList>
    </citation>
    <scope>NUCLEOTIDE SEQUENCE [LARGE SCALE GENOMIC DNA]</scope>
</reference>
<sequence length="397" mass="43722">MASPSHSKSFNQEELKQLQAAFQTGGVEGVTPLIQKKLQDLESVELNIAVTGASGAGKSTAVNAMRGLQRNDEGAAPTGNVETTQEPTGYLHPDLKGVYFWDLPGIGTSTFKAKQYLKKMKFKRYDFFIIISHTRFTENDTLLAKEIKRLGKNFYFVRSKVDNDLNGLGEEGIDYNKEAELERIRKDCVSNLEKAGIQFPSVFLISSFHLDQFDFLILRETLANDLPDIKKDVFILSFPNTTVEIVEQKRDILKKRIWMMAVASASVGAVPVPGLSFACDFALLVTTIIYFRHCLGLDDASLGRLARRVGKPVEDLKAVIKTPLVGEINIDLVTRSMLGIAGIAISALEIALDFIPVVGSLFGASSSFIMTYKLLSEALGDLVKNAQSVVRVAFDTN</sequence>
<dbReference type="PROSITE" id="PS51716">
    <property type="entry name" value="G_IRG"/>
    <property type="match status" value="1"/>
</dbReference>
<dbReference type="InterPro" id="IPR007743">
    <property type="entry name" value="Immunity-related_GTPase-like"/>
</dbReference>
<dbReference type="GO" id="GO:0016020">
    <property type="term" value="C:membrane"/>
    <property type="evidence" value="ECO:0007669"/>
    <property type="project" value="InterPro"/>
</dbReference>
<dbReference type="GO" id="GO:0003924">
    <property type="term" value="F:GTPase activity"/>
    <property type="evidence" value="ECO:0007669"/>
    <property type="project" value="TreeGrafter"/>
</dbReference>
<dbReference type="AlphaFoldDB" id="A0A4W3JG04"/>